<dbReference type="GeneID" id="63821685"/>
<proteinExistence type="predicted"/>
<dbReference type="EMBL" id="KV427633">
    <property type="protein sequence ID" value="KZT04911.1"/>
    <property type="molecule type" value="Genomic_DNA"/>
</dbReference>
<feature type="non-terminal residue" evidence="1">
    <location>
        <position position="1"/>
    </location>
</feature>
<evidence type="ECO:0000313" key="1">
    <source>
        <dbReference type="EMBL" id="KZT04911.1"/>
    </source>
</evidence>
<dbReference type="InParanoid" id="A0A165DHT6"/>
<reference evidence="1 2" key="1">
    <citation type="journal article" date="2016" name="Mol. Biol. Evol.">
        <title>Comparative Genomics of Early-Diverging Mushroom-Forming Fungi Provides Insights into the Origins of Lignocellulose Decay Capabilities.</title>
        <authorList>
            <person name="Nagy L.G."/>
            <person name="Riley R."/>
            <person name="Tritt A."/>
            <person name="Adam C."/>
            <person name="Daum C."/>
            <person name="Floudas D."/>
            <person name="Sun H."/>
            <person name="Yadav J.S."/>
            <person name="Pangilinan J."/>
            <person name="Larsson K.H."/>
            <person name="Matsuura K."/>
            <person name="Barry K."/>
            <person name="Labutti K."/>
            <person name="Kuo R."/>
            <person name="Ohm R.A."/>
            <person name="Bhattacharya S.S."/>
            <person name="Shirouzu T."/>
            <person name="Yoshinaga Y."/>
            <person name="Martin F.M."/>
            <person name="Grigoriev I.V."/>
            <person name="Hibbett D.S."/>
        </authorList>
    </citation>
    <scope>NUCLEOTIDE SEQUENCE [LARGE SCALE GENOMIC DNA]</scope>
    <source>
        <strain evidence="1 2">93-53</strain>
    </source>
</reference>
<dbReference type="AlphaFoldDB" id="A0A165DHT6"/>
<organism evidence="1 2">
    <name type="scientific">Laetiporus sulphureus 93-53</name>
    <dbReference type="NCBI Taxonomy" id="1314785"/>
    <lineage>
        <taxon>Eukaryota</taxon>
        <taxon>Fungi</taxon>
        <taxon>Dikarya</taxon>
        <taxon>Basidiomycota</taxon>
        <taxon>Agaricomycotina</taxon>
        <taxon>Agaricomycetes</taxon>
        <taxon>Polyporales</taxon>
        <taxon>Laetiporus</taxon>
    </lineage>
</organism>
<sequence length="84" mass="10045">ARRPLPQLPMEVWENVIDHLWDTQDALRQCIFVCRAWHPRSCFHLRMQIKIKSVEDVKAYAKMLKQTPKWSGRAHDMTMIITKN</sequence>
<protein>
    <recommendedName>
        <fullName evidence="3">F-box domain-containing protein</fullName>
    </recommendedName>
</protein>
<accession>A0A165DHT6</accession>
<evidence type="ECO:0000313" key="2">
    <source>
        <dbReference type="Proteomes" id="UP000076871"/>
    </source>
</evidence>
<evidence type="ECO:0008006" key="3">
    <source>
        <dbReference type="Google" id="ProtNLM"/>
    </source>
</evidence>
<dbReference type="SUPFAM" id="SSF81383">
    <property type="entry name" value="F-box domain"/>
    <property type="match status" value="1"/>
</dbReference>
<keyword evidence="2" id="KW-1185">Reference proteome</keyword>
<dbReference type="Proteomes" id="UP000076871">
    <property type="component" value="Unassembled WGS sequence"/>
</dbReference>
<name>A0A165DHT6_9APHY</name>
<dbReference type="InterPro" id="IPR036047">
    <property type="entry name" value="F-box-like_dom_sf"/>
</dbReference>
<dbReference type="RefSeq" id="XP_040762651.1">
    <property type="nucleotide sequence ID" value="XM_040904655.1"/>
</dbReference>
<gene>
    <name evidence="1" type="ORF">LAESUDRAFT_657015</name>
</gene>